<gene>
    <name evidence="1" type="ORF">CLOACE_16280</name>
</gene>
<protein>
    <submittedName>
        <fullName evidence="1">Uncharacterized protein</fullName>
    </submittedName>
</protein>
<dbReference type="AlphaFoldDB" id="A0A1E8EXN8"/>
<dbReference type="STRING" id="1121290.CLAOCE_16280"/>
<evidence type="ECO:0000313" key="2">
    <source>
        <dbReference type="Proteomes" id="UP000175744"/>
    </source>
</evidence>
<accession>A0A1E8EXN8</accession>
<dbReference type="EMBL" id="LZFO01000024">
    <property type="protein sequence ID" value="OFI05545.1"/>
    <property type="molecule type" value="Genomic_DNA"/>
</dbReference>
<evidence type="ECO:0000313" key="1">
    <source>
        <dbReference type="EMBL" id="OFI05545.1"/>
    </source>
</evidence>
<dbReference type="OrthoDB" id="1911595at2"/>
<dbReference type="RefSeq" id="WP_070110599.1">
    <property type="nucleotide sequence ID" value="NZ_LZFO01000024.1"/>
</dbReference>
<keyword evidence="2" id="KW-1185">Reference proteome</keyword>
<dbReference type="Proteomes" id="UP000175744">
    <property type="component" value="Unassembled WGS sequence"/>
</dbReference>
<reference evidence="1 2" key="1">
    <citation type="submission" date="2016-06" db="EMBL/GenBank/DDBJ databases">
        <title>Genome sequence of Clostridium acetireducens DSM 10703.</title>
        <authorList>
            <person name="Poehlein A."/>
            <person name="Fluechter S."/>
            <person name="Duerre P."/>
            <person name="Daniel R."/>
        </authorList>
    </citation>
    <scope>NUCLEOTIDE SEQUENCE [LARGE SCALE GENOMIC DNA]</scope>
    <source>
        <strain evidence="1 2">DSM 10703</strain>
    </source>
</reference>
<dbReference type="PATRIC" id="fig|1121290.3.peg.1616"/>
<comment type="caution">
    <text evidence="1">The sequence shown here is derived from an EMBL/GenBank/DDBJ whole genome shotgun (WGS) entry which is preliminary data.</text>
</comment>
<organism evidence="1 2">
    <name type="scientific">Clostridium acetireducens DSM 10703</name>
    <dbReference type="NCBI Taxonomy" id="1121290"/>
    <lineage>
        <taxon>Bacteria</taxon>
        <taxon>Bacillati</taxon>
        <taxon>Bacillota</taxon>
        <taxon>Clostridia</taxon>
        <taxon>Eubacteriales</taxon>
        <taxon>Clostridiaceae</taxon>
        <taxon>Clostridium</taxon>
    </lineage>
</organism>
<sequence>MKYSNKRRSHIHIIKQYIKETGEYTGTRIVIYIKGLKGKKIYDKDNFKIHRYKNSKSKKNNKSLWTIVHCPIDNVIKKQMTNTSEDNIYVMHHTIYESDKLKDKQCVDRLINKIKI</sequence>
<name>A0A1E8EXN8_9CLOT</name>
<proteinExistence type="predicted"/>